<gene>
    <name evidence="1" type="ORF">AC478_03235</name>
</gene>
<accession>A0A0M0BRD9</accession>
<protein>
    <submittedName>
        <fullName evidence="1">Uncharacterized protein</fullName>
    </submittedName>
</protein>
<sequence length="235" mass="24574">MKLFKEAFQLKESQCTVIANKPEGIQTAKSSITHHRRKLETYVKTNPNFFHTLDPVPVPSKPLVAKLMAEAAEKAKVGPMAAVAGVLADLAVTDMLSKGCKVAVVENGGEISAMANVLIDVAVAAGYEPLSKRFGFRLTEFPIGVATSSGRFSHAFSFGDAEAATIFCKNAGLADAAATAVCNVVKGEDCQKAIQAGINKALSIQGVEGVLIIYKGSVGTAGKVPQIIKVAPSNI</sequence>
<evidence type="ECO:0000313" key="2">
    <source>
        <dbReference type="Proteomes" id="UP000054016"/>
    </source>
</evidence>
<dbReference type="PIRSF" id="PIRSF006421">
    <property type="entry name" value="UCP006421"/>
    <property type="match status" value="1"/>
</dbReference>
<organism evidence="1 2">
    <name type="scientific">miscellaneous Crenarchaeota group-1 archaeon SG8-32-3</name>
    <dbReference type="NCBI Taxonomy" id="1685125"/>
    <lineage>
        <taxon>Archaea</taxon>
        <taxon>Candidatus Bathyarchaeota</taxon>
        <taxon>MCG-1</taxon>
    </lineage>
</organism>
<dbReference type="Proteomes" id="UP000054016">
    <property type="component" value="Unassembled WGS sequence"/>
</dbReference>
<comment type="caution">
    <text evidence="1">The sequence shown here is derived from an EMBL/GenBank/DDBJ whole genome shotgun (WGS) entry which is preliminary data.</text>
</comment>
<dbReference type="InterPro" id="IPR007183">
    <property type="entry name" value="UPF0280"/>
</dbReference>
<dbReference type="InterPro" id="IPR003374">
    <property type="entry name" value="ApbE-like_sf"/>
</dbReference>
<dbReference type="AlphaFoldDB" id="A0A0M0BRD9"/>
<evidence type="ECO:0000313" key="1">
    <source>
        <dbReference type="EMBL" id="KON31158.1"/>
    </source>
</evidence>
<reference evidence="2" key="1">
    <citation type="submission" date="2015-06" db="EMBL/GenBank/DDBJ databases">
        <title>New insights into the roles of widespread benthic archaea in carbon and nitrogen cycling.</title>
        <authorList>
            <person name="Lazar C.S."/>
            <person name="Baker B.J."/>
            <person name="Seitz K.W."/>
            <person name="Hyde A.S."/>
            <person name="Dick G.J."/>
            <person name="Hinrichs K.-U."/>
            <person name="Teske A.P."/>
        </authorList>
    </citation>
    <scope>NUCLEOTIDE SEQUENCE [LARGE SCALE GENOMIC DNA]</scope>
</reference>
<dbReference type="EMBL" id="LFWV01000041">
    <property type="protein sequence ID" value="KON31158.1"/>
    <property type="molecule type" value="Genomic_DNA"/>
</dbReference>
<dbReference type="Gene3D" id="3.10.520.10">
    <property type="entry name" value="ApbE-like domains"/>
    <property type="match status" value="1"/>
</dbReference>
<name>A0A0M0BRD9_9ARCH</name>
<proteinExistence type="predicted"/>
<dbReference type="SUPFAM" id="SSF143631">
    <property type="entry name" value="ApbE-like"/>
    <property type="match status" value="1"/>
</dbReference>